<dbReference type="PROSITE" id="PS50995">
    <property type="entry name" value="HTH_MARR_2"/>
    <property type="match status" value="1"/>
</dbReference>
<feature type="domain" description="HTH marR-type" evidence="4">
    <location>
        <begin position="20"/>
        <end position="154"/>
    </location>
</feature>
<dbReference type="GO" id="GO:0003677">
    <property type="term" value="F:DNA binding"/>
    <property type="evidence" value="ECO:0007669"/>
    <property type="project" value="UniProtKB-KW"/>
</dbReference>
<dbReference type="Gene3D" id="1.10.10.10">
    <property type="entry name" value="Winged helix-like DNA-binding domain superfamily/Winged helix DNA-binding domain"/>
    <property type="match status" value="1"/>
</dbReference>
<gene>
    <name evidence="5" type="ORF">XB16_2612</name>
</gene>
<keyword evidence="2" id="KW-0238">DNA-binding</keyword>
<protein>
    <submittedName>
        <fullName evidence="5">MarR family protein</fullName>
    </submittedName>
</protein>
<keyword evidence="3" id="KW-0804">Transcription</keyword>
<dbReference type="Proteomes" id="UP000033961">
    <property type="component" value="Chromosome I"/>
</dbReference>
<dbReference type="Pfam" id="PF01047">
    <property type="entry name" value="MarR"/>
    <property type="match status" value="1"/>
</dbReference>
<reference evidence="5 6" key="1">
    <citation type="journal article" date="2015" name="Genome Announc.">
        <title>Draft Genome Sequences of Leptospira santarosai Strains U160, U164, and U233, Isolated from Asymptomatic Cattle.</title>
        <authorList>
            <person name="Kremer F.S."/>
            <person name="Eslabao M.R."/>
            <person name="Provisor M."/>
            <person name="Woloski R.D."/>
            <person name="Ramires O.V."/>
            <person name="Moreno L.Z."/>
            <person name="Moreno A.M."/>
            <person name="Hamond C."/>
            <person name="Lilenbaum W."/>
            <person name="Dellagostin O.A."/>
        </authorList>
    </citation>
    <scope>NUCLEOTIDE SEQUENCE [LARGE SCALE GENOMIC DNA]</scope>
    <source>
        <strain evidence="5 6">U160</strain>
    </source>
</reference>
<dbReference type="InterPro" id="IPR023187">
    <property type="entry name" value="Tscrpt_reg_MarR-type_CS"/>
</dbReference>
<dbReference type="InterPro" id="IPR000835">
    <property type="entry name" value="HTH_MarR-typ"/>
</dbReference>
<evidence type="ECO:0000256" key="1">
    <source>
        <dbReference type="ARBA" id="ARBA00023015"/>
    </source>
</evidence>
<dbReference type="InterPro" id="IPR036390">
    <property type="entry name" value="WH_DNA-bd_sf"/>
</dbReference>
<dbReference type="SMART" id="SM00347">
    <property type="entry name" value="HTH_MARR"/>
    <property type="match status" value="1"/>
</dbReference>
<evidence type="ECO:0000256" key="2">
    <source>
        <dbReference type="ARBA" id="ARBA00023125"/>
    </source>
</evidence>
<dbReference type="SUPFAM" id="SSF46785">
    <property type="entry name" value="Winged helix' DNA-binding domain"/>
    <property type="match status" value="1"/>
</dbReference>
<dbReference type="AlphaFoldDB" id="A0A2P1QVK0"/>
<keyword evidence="1" id="KW-0805">Transcription regulation</keyword>
<accession>A0A2P1QVK0</accession>
<dbReference type="EMBL" id="CP027843">
    <property type="protein sequence ID" value="AVQ12921.1"/>
    <property type="molecule type" value="Genomic_DNA"/>
</dbReference>
<evidence type="ECO:0000259" key="4">
    <source>
        <dbReference type="PROSITE" id="PS50995"/>
    </source>
</evidence>
<dbReference type="InterPro" id="IPR036388">
    <property type="entry name" value="WH-like_DNA-bd_sf"/>
</dbReference>
<name>A0A2P1QVK0_9LEPT</name>
<organism evidence="5 6">
    <name type="scientific">Leptospira santarosai</name>
    <dbReference type="NCBI Taxonomy" id="28183"/>
    <lineage>
        <taxon>Bacteria</taxon>
        <taxon>Pseudomonadati</taxon>
        <taxon>Spirochaetota</taxon>
        <taxon>Spirochaetia</taxon>
        <taxon>Leptospirales</taxon>
        <taxon>Leptospiraceae</taxon>
        <taxon>Leptospira</taxon>
    </lineage>
</organism>
<dbReference type="PANTHER" id="PTHR42756">
    <property type="entry name" value="TRANSCRIPTIONAL REGULATOR, MARR"/>
    <property type="match status" value="1"/>
</dbReference>
<evidence type="ECO:0000313" key="5">
    <source>
        <dbReference type="EMBL" id="AVQ12921.1"/>
    </source>
</evidence>
<dbReference type="PRINTS" id="PR00598">
    <property type="entry name" value="HTHMARR"/>
</dbReference>
<evidence type="ECO:0000313" key="6">
    <source>
        <dbReference type="Proteomes" id="UP000033961"/>
    </source>
</evidence>
<evidence type="ECO:0000256" key="3">
    <source>
        <dbReference type="ARBA" id="ARBA00023163"/>
    </source>
</evidence>
<dbReference type="PROSITE" id="PS01117">
    <property type="entry name" value="HTH_MARR_1"/>
    <property type="match status" value="1"/>
</dbReference>
<dbReference type="PANTHER" id="PTHR42756:SF1">
    <property type="entry name" value="TRANSCRIPTIONAL REPRESSOR OF EMRAB OPERON"/>
    <property type="match status" value="1"/>
</dbReference>
<sequence>MTEFAISCNIHLIVKNFLIENTLGYKINRAAIVMKLELQERFRAAGFEITPEEWVILNRLWESDGMNQNEISQKTLKDKTTVTRFLNDMESDGLIKRVVAKSDRRNRLIFLTDHGKKLKEKLVQIAKSLLVDSCMGANKEDIAVTMGILARIEQNLANLKTKSETE</sequence>
<dbReference type="GO" id="GO:0003700">
    <property type="term" value="F:DNA-binding transcription factor activity"/>
    <property type="evidence" value="ECO:0007669"/>
    <property type="project" value="InterPro"/>
</dbReference>
<proteinExistence type="predicted"/>